<dbReference type="PRINTS" id="PR00081">
    <property type="entry name" value="GDHRDH"/>
</dbReference>
<dbReference type="Proteomes" id="UP000618818">
    <property type="component" value="Unassembled WGS sequence"/>
</dbReference>
<sequence>MSRFDGKIALVTGAGSGIAAATCERLHSEGATVFGLDRSDMADHSLAGSDRFHPIVHDLIDPVPGDLFDGVGPVDVLVNAAGILHRSDVADHDLGEWKRTLAVNVHAPYLLTSQFVRHRTGLGGGGAVVNVCSIESFVALPRHAAYTASKSAMLMFTRASAFELAAHGIRVNAIAPGVTATAMNRSLREDADASSALIQRIPLRRFGEPRDQAAAIAFLASEDAAYVTGAVLPVDGGWLTC</sequence>
<dbReference type="InterPro" id="IPR002347">
    <property type="entry name" value="SDR_fam"/>
</dbReference>
<dbReference type="Pfam" id="PF13561">
    <property type="entry name" value="adh_short_C2"/>
    <property type="match status" value="1"/>
</dbReference>
<dbReference type="Gene3D" id="3.40.50.720">
    <property type="entry name" value="NAD(P)-binding Rossmann-like Domain"/>
    <property type="match status" value="1"/>
</dbReference>
<dbReference type="PANTHER" id="PTHR44252">
    <property type="entry name" value="D-ERYTHRULOSE REDUCTASE"/>
    <property type="match status" value="1"/>
</dbReference>
<accession>A0ABR8N7Z9</accession>
<comment type="caution">
    <text evidence="3">The sequence shown here is derived from an EMBL/GenBank/DDBJ whole genome shotgun (WGS) entry which is preliminary data.</text>
</comment>
<dbReference type="InterPro" id="IPR051737">
    <property type="entry name" value="L-xylulose/Carbonyl_redctase"/>
</dbReference>
<dbReference type="SUPFAM" id="SSF51735">
    <property type="entry name" value="NAD(P)-binding Rossmann-fold domains"/>
    <property type="match status" value="1"/>
</dbReference>
<protein>
    <submittedName>
        <fullName evidence="3">SDR family oxidoreductase</fullName>
    </submittedName>
</protein>
<dbReference type="EMBL" id="JACXYZ010000001">
    <property type="protein sequence ID" value="MBD3924272.1"/>
    <property type="molecule type" value="Genomic_DNA"/>
</dbReference>
<reference evidence="3 4" key="1">
    <citation type="submission" date="2020-09" db="EMBL/GenBank/DDBJ databases">
        <title>novel species in genus Nocardioides.</title>
        <authorList>
            <person name="Zhang G."/>
        </authorList>
    </citation>
    <scope>NUCLEOTIDE SEQUENCE [LARGE SCALE GENOMIC DNA]</scope>
    <source>
        <strain evidence="3 4">KCTC 39551</strain>
    </source>
</reference>
<dbReference type="CDD" id="cd05233">
    <property type="entry name" value="SDR_c"/>
    <property type="match status" value="1"/>
</dbReference>
<dbReference type="RefSeq" id="WP_191194059.1">
    <property type="nucleotide sequence ID" value="NZ_JACXYZ010000001.1"/>
</dbReference>
<evidence type="ECO:0000313" key="4">
    <source>
        <dbReference type="Proteomes" id="UP000618818"/>
    </source>
</evidence>
<name>A0ABR8N7Z9_9ACTN</name>
<proteinExistence type="inferred from homology"/>
<evidence type="ECO:0000313" key="3">
    <source>
        <dbReference type="EMBL" id="MBD3924272.1"/>
    </source>
</evidence>
<dbReference type="PRINTS" id="PR00080">
    <property type="entry name" value="SDRFAMILY"/>
</dbReference>
<evidence type="ECO:0000256" key="2">
    <source>
        <dbReference type="ARBA" id="ARBA00022857"/>
    </source>
</evidence>
<keyword evidence="4" id="KW-1185">Reference proteome</keyword>
<keyword evidence="2" id="KW-0521">NADP</keyword>
<evidence type="ECO:0000256" key="1">
    <source>
        <dbReference type="ARBA" id="ARBA00006484"/>
    </source>
</evidence>
<dbReference type="PANTHER" id="PTHR44252:SF3">
    <property type="entry name" value="D-ERYTHRULOSE REDUCTASE-RELATED"/>
    <property type="match status" value="1"/>
</dbReference>
<dbReference type="InterPro" id="IPR036291">
    <property type="entry name" value="NAD(P)-bd_dom_sf"/>
</dbReference>
<gene>
    <name evidence="3" type="ORF">IEZ26_06535</name>
</gene>
<organism evidence="3 4">
    <name type="scientific">Nocardioides cavernae</name>
    <dbReference type="NCBI Taxonomy" id="1921566"/>
    <lineage>
        <taxon>Bacteria</taxon>
        <taxon>Bacillati</taxon>
        <taxon>Actinomycetota</taxon>
        <taxon>Actinomycetes</taxon>
        <taxon>Propionibacteriales</taxon>
        <taxon>Nocardioidaceae</taxon>
        <taxon>Nocardioides</taxon>
    </lineage>
</organism>
<comment type="similarity">
    <text evidence="1">Belongs to the short-chain dehydrogenases/reductases (SDR) family.</text>
</comment>